<dbReference type="GO" id="GO:0005634">
    <property type="term" value="C:nucleus"/>
    <property type="evidence" value="ECO:0007669"/>
    <property type="project" value="UniProtKB-SubCell"/>
</dbReference>
<dbReference type="InterPro" id="IPR012309">
    <property type="entry name" value="DNA_ligase_ATP-dep_C"/>
</dbReference>
<dbReference type="GO" id="GO:0005524">
    <property type="term" value="F:ATP binding"/>
    <property type="evidence" value="ECO:0007669"/>
    <property type="project" value="UniProtKB-KW"/>
</dbReference>
<dbReference type="FunFam" id="3.30.470.30:FF:000002">
    <property type="entry name" value="DNA ligase"/>
    <property type="match status" value="1"/>
</dbReference>
<comment type="similarity">
    <text evidence="2 10">Belongs to the ATP-dependent DNA ligase family.</text>
</comment>
<dbReference type="GO" id="GO:0003677">
    <property type="term" value="F:DNA binding"/>
    <property type="evidence" value="ECO:0007669"/>
    <property type="project" value="InterPro"/>
</dbReference>
<keyword evidence="4" id="KW-0235">DNA replication</keyword>
<organism evidence="13 14">
    <name type="scientific">Armillaria tabescens</name>
    <name type="common">Ringless honey mushroom</name>
    <name type="synonym">Agaricus tabescens</name>
    <dbReference type="NCBI Taxonomy" id="1929756"/>
    <lineage>
        <taxon>Eukaryota</taxon>
        <taxon>Fungi</taxon>
        <taxon>Dikarya</taxon>
        <taxon>Basidiomycota</taxon>
        <taxon>Agaricomycotina</taxon>
        <taxon>Agaricomycetes</taxon>
        <taxon>Agaricomycetidae</taxon>
        <taxon>Agaricales</taxon>
        <taxon>Marasmiineae</taxon>
        <taxon>Physalacriaceae</taxon>
        <taxon>Desarmillaria</taxon>
    </lineage>
</organism>
<dbReference type="SUPFAM" id="SSF117018">
    <property type="entry name" value="ATP-dependent DNA ligase DNA-binding domain"/>
    <property type="match status" value="1"/>
</dbReference>
<dbReference type="Gene3D" id="1.10.3260.10">
    <property type="entry name" value="DNA ligase, ATP-dependent, N-terminal domain"/>
    <property type="match status" value="1"/>
</dbReference>
<dbReference type="Pfam" id="PF04675">
    <property type="entry name" value="DNA_ligase_A_N"/>
    <property type="match status" value="1"/>
</dbReference>
<dbReference type="InterPro" id="IPR012308">
    <property type="entry name" value="DNA_ligase_ATP-dep_N"/>
</dbReference>
<dbReference type="PANTHER" id="PTHR45674">
    <property type="entry name" value="DNA LIGASE 1/3 FAMILY MEMBER"/>
    <property type="match status" value="1"/>
</dbReference>
<gene>
    <name evidence="13" type="ORF">EV420DRAFT_1261722</name>
</gene>
<keyword evidence="9" id="KW-0227">DNA damage</keyword>
<comment type="catalytic activity">
    <reaction evidence="8 9">
        <text>ATP + (deoxyribonucleotide)n-3'-hydroxyl + 5'-phospho-(deoxyribonucleotide)m = (deoxyribonucleotide)n+m + AMP + diphosphate.</text>
        <dbReference type="EC" id="6.5.1.1"/>
    </reaction>
</comment>
<protein>
    <recommendedName>
        <fullName evidence="9">DNA ligase</fullName>
        <ecNumber evidence="9">6.5.1.1</ecNumber>
    </recommendedName>
</protein>
<keyword evidence="9" id="KW-0234">DNA repair</keyword>
<evidence type="ECO:0000256" key="8">
    <source>
        <dbReference type="ARBA" id="ARBA00034003"/>
    </source>
</evidence>
<dbReference type="SUPFAM" id="SSF50249">
    <property type="entry name" value="Nucleic acid-binding proteins"/>
    <property type="match status" value="1"/>
</dbReference>
<dbReference type="InterPro" id="IPR012310">
    <property type="entry name" value="DNA_ligase_ATP-dep_cent"/>
</dbReference>
<evidence type="ECO:0000256" key="10">
    <source>
        <dbReference type="RuleBase" id="RU004196"/>
    </source>
</evidence>
<feature type="region of interest" description="Disordered" evidence="11">
    <location>
        <begin position="1"/>
        <end position="20"/>
    </location>
</feature>
<dbReference type="CDD" id="cd07900">
    <property type="entry name" value="Adenylation_DNA_ligase_I_Euk"/>
    <property type="match status" value="1"/>
</dbReference>
<dbReference type="Pfam" id="PF04679">
    <property type="entry name" value="DNA_ligase_A_C"/>
    <property type="match status" value="1"/>
</dbReference>
<dbReference type="Gene3D" id="3.30.470.30">
    <property type="entry name" value="DNA ligase/mRNA capping enzyme"/>
    <property type="match status" value="1"/>
</dbReference>
<dbReference type="GO" id="GO:0006281">
    <property type="term" value="P:DNA repair"/>
    <property type="evidence" value="ECO:0007669"/>
    <property type="project" value="UniProtKB-KW"/>
</dbReference>
<feature type="region of interest" description="Disordered" evidence="11">
    <location>
        <begin position="689"/>
        <end position="735"/>
    </location>
</feature>
<evidence type="ECO:0000256" key="11">
    <source>
        <dbReference type="SAM" id="MobiDB-lite"/>
    </source>
</evidence>
<evidence type="ECO:0000256" key="9">
    <source>
        <dbReference type="RuleBase" id="RU000617"/>
    </source>
</evidence>
<keyword evidence="6 9" id="KW-0067">ATP-binding</keyword>
<dbReference type="EMBL" id="JAUEPS010000004">
    <property type="protein sequence ID" value="KAK0466463.1"/>
    <property type="molecule type" value="Genomic_DNA"/>
</dbReference>
<comment type="caution">
    <text evidence="13">The sequence shown here is derived from an EMBL/GenBank/DDBJ whole genome shotgun (WGS) entry which is preliminary data.</text>
</comment>
<keyword evidence="5 9" id="KW-0547">Nucleotide-binding</keyword>
<dbReference type="Pfam" id="PF01068">
    <property type="entry name" value="DNA_ligase_A_M"/>
    <property type="match status" value="1"/>
</dbReference>
<evidence type="ECO:0000256" key="6">
    <source>
        <dbReference type="ARBA" id="ARBA00022840"/>
    </source>
</evidence>
<dbReference type="InterPro" id="IPR000977">
    <property type="entry name" value="DNA_ligase_ATP-dep"/>
</dbReference>
<keyword evidence="9" id="KW-0233">DNA recombination</keyword>
<feature type="compositionally biased region" description="Acidic residues" evidence="11">
    <location>
        <begin position="709"/>
        <end position="735"/>
    </location>
</feature>
<keyword evidence="7" id="KW-0539">Nucleus</keyword>
<feature type="domain" description="ATP-dependent DNA ligase family profile" evidence="12">
    <location>
        <begin position="415"/>
        <end position="578"/>
    </location>
</feature>
<dbReference type="SUPFAM" id="SSF56091">
    <property type="entry name" value="DNA ligase/mRNA capping enzyme, catalytic domain"/>
    <property type="match status" value="1"/>
</dbReference>
<dbReference type="CDD" id="cd07969">
    <property type="entry name" value="OBF_DNA_ligase_I"/>
    <property type="match status" value="1"/>
</dbReference>
<evidence type="ECO:0000313" key="14">
    <source>
        <dbReference type="Proteomes" id="UP001175211"/>
    </source>
</evidence>
<dbReference type="Gene3D" id="2.40.50.140">
    <property type="entry name" value="Nucleic acid-binding proteins"/>
    <property type="match status" value="1"/>
</dbReference>
<dbReference type="GO" id="GO:0006273">
    <property type="term" value="P:lagging strand elongation"/>
    <property type="evidence" value="ECO:0007669"/>
    <property type="project" value="TreeGrafter"/>
</dbReference>
<dbReference type="InterPro" id="IPR050191">
    <property type="entry name" value="ATP-dep_DNA_ligase"/>
</dbReference>
<evidence type="ECO:0000256" key="4">
    <source>
        <dbReference type="ARBA" id="ARBA00022705"/>
    </source>
</evidence>
<dbReference type="PROSITE" id="PS50160">
    <property type="entry name" value="DNA_LIGASE_A3"/>
    <property type="match status" value="1"/>
</dbReference>
<dbReference type="GeneID" id="85350637"/>
<dbReference type="PROSITE" id="PS00697">
    <property type="entry name" value="DNA_LIGASE_A1"/>
    <property type="match status" value="1"/>
</dbReference>
<dbReference type="InterPro" id="IPR036599">
    <property type="entry name" value="DNA_ligase_N_sf"/>
</dbReference>
<dbReference type="GO" id="GO:0071897">
    <property type="term" value="P:DNA biosynthetic process"/>
    <property type="evidence" value="ECO:0007669"/>
    <property type="project" value="InterPro"/>
</dbReference>
<comment type="subcellular location">
    <subcellularLocation>
        <location evidence="1">Nucleus</location>
    </subcellularLocation>
</comment>
<accession>A0AA39NJ79</accession>
<proteinExistence type="inferred from homology"/>
<evidence type="ECO:0000256" key="2">
    <source>
        <dbReference type="ARBA" id="ARBA00007572"/>
    </source>
</evidence>
<evidence type="ECO:0000259" key="12">
    <source>
        <dbReference type="PROSITE" id="PS50160"/>
    </source>
</evidence>
<evidence type="ECO:0000256" key="5">
    <source>
        <dbReference type="ARBA" id="ARBA00022741"/>
    </source>
</evidence>
<dbReference type="InterPro" id="IPR012340">
    <property type="entry name" value="NA-bd_OB-fold"/>
</dbReference>
<keyword evidence="14" id="KW-1185">Reference proteome</keyword>
<sequence>MLSQDVSQFKPDPSLFFPPNDTGTTKSSSVPYAFLAHTLSEVSGTRSRISIINALTNAFRIILIYDPPSLLPAVYLLSNTLSPPYIQIELGLGPSAISQAIQHVSGLSSAALRKLYNKTGDPGDVAVEAKSNMRTLLPHPPLLVPSVYEALLKISKSKGQGASKQRQSIAEKLLVSAKGEETRFLVRTLCQNLRVGAVRTSILTALARATVLTPLDSQLKFTKPEDSTWYATNALLDAAHPVAEGKSNPSRDILYAKFKNAETLIRQVFCQHPNYDHIISGLFEVGLDDLAGKVPLTVGVPLYPTLGTPIRSLNEIYERLGDLPFTAEFKYDGQRAQIHAWKAVDDLVKVSIFSRHLEDMTSKYPDVVALVERMILSSKAQNFIMDSEITAIDPSDGSLRTFQELSTRARKDVNLADVQVPVCVFGFDLMFLDGQKLLETDFRQRRVLLQTRFSPLDTGSKEVARFDHVERCDSVDGRPAVEAFWAKAMNSRSEGLMVKLLDTEISEHNSDKETSSNRKPLFATYNADKRTYAWMKLKKDYVMQGGVSDSLDLIPIGAWNGNGRKAKFWSPILLGMWDPSSGCPVAVCKCMSGFTDAFYKDITERYALREDSDVCSQKSCWNCELGGFRPDVYFKPQEVWEIRGADITISPVSIAAKGLVSSTKGLSLRFPRFIRVREDKGVSQASTPKFLADMYTDQQGRSGRKGGNDEGDLIDVDVSDSGAEEGDEGEEEEDE</sequence>
<evidence type="ECO:0000313" key="13">
    <source>
        <dbReference type="EMBL" id="KAK0466463.1"/>
    </source>
</evidence>
<reference evidence="13" key="1">
    <citation type="submission" date="2023-06" db="EMBL/GenBank/DDBJ databases">
        <authorList>
            <consortium name="Lawrence Berkeley National Laboratory"/>
            <person name="Ahrendt S."/>
            <person name="Sahu N."/>
            <person name="Indic B."/>
            <person name="Wong-Bajracharya J."/>
            <person name="Merenyi Z."/>
            <person name="Ke H.-M."/>
            <person name="Monk M."/>
            <person name="Kocsube S."/>
            <person name="Drula E."/>
            <person name="Lipzen A."/>
            <person name="Balint B."/>
            <person name="Henrissat B."/>
            <person name="Andreopoulos B."/>
            <person name="Martin F.M."/>
            <person name="Harder C.B."/>
            <person name="Rigling D."/>
            <person name="Ford K.L."/>
            <person name="Foster G.D."/>
            <person name="Pangilinan J."/>
            <person name="Papanicolaou A."/>
            <person name="Barry K."/>
            <person name="LaButti K."/>
            <person name="Viragh M."/>
            <person name="Koriabine M."/>
            <person name="Yan M."/>
            <person name="Riley R."/>
            <person name="Champramary S."/>
            <person name="Plett K.L."/>
            <person name="Tsai I.J."/>
            <person name="Slot J."/>
            <person name="Sipos G."/>
            <person name="Plett J."/>
            <person name="Nagy L.G."/>
            <person name="Grigoriev I.V."/>
        </authorList>
    </citation>
    <scope>NUCLEOTIDE SEQUENCE</scope>
    <source>
        <strain evidence="13">CCBAS 213</strain>
    </source>
</reference>
<dbReference type="RefSeq" id="XP_060337290.1">
    <property type="nucleotide sequence ID" value="XM_060467089.1"/>
</dbReference>
<dbReference type="GO" id="GO:0006310">
    <property type="term" value="P:DNA recombination"/>
    <property type="evidence" value="ECO:0007669"/>
    <property type="project" value="UniProtKB-KW"/>
</dbReference>
<keyword evidence="3 9" id="KW-0436">Ligase</keyword>
<name>A0AA39NJ79_ARMTA</name>
<dbReference type="NCBIfam" id="TIGR00574">
    <property type="entry name" value="dnl1"/>
    <property type="match status" value="1"/>
</dbReference>
<dbReference type="GO" id="GO:0003910">
    <property type="term" value="F:DNA ligase (ATP) activity"/>
    <property type="evidence" value="ECO:0007669"/>
    <property type="project" value="UniProtKB-EC"/>
</dbReference>
<dbReference type="InterPro" id="IPR016059">
    <property type="entry name" value="DNA_ligase_ATP-dep_CS"/>
</dbReference>
<evidence type="ECO:0000256" key="1">
    <source>
        <dbReference type="ARBA" id="ARBA00004123"/>
    </source>
</evidence>
<dbReference type="Proteomes" id="UP001175211">
    <property type="component" value="Unassembled WGS sequence"/>
</dbReference>
<dbReference type="EC" id="6.5.1.1" evidence="9"/>
<dbReference type="AlphaFoldDB" id="A0AA39NJ79"/>
<dbReference type="PANTHER" id="PTHR45674:SF9">
    <property type="entry name" value="DNA LIGASE 3"/>
    <property type="match status" value="1"/>
</dbReference>
<evidence type="ECO:0000256" key="7">
    <source>
        <dbReference type="ARBA" id="ARBA00023242"/>
    </source>
</evidence>
<evidence type="ECO:0000256" key="3">
    <source>
        <dbReference type="ARBA" id="ARBA00022598"/>
    </source>
</evidence>